<evidence type="ECO:0000313" key="3">
    <source>
        <dbReference type="EMBL" id="KZP07441.1"/>
    </source>
</evidence>
<dbReference type="InterPro" id="IPR013785">
    <property type="entry name" value="Aldolase_TIM"/>
</dbReference>
<gene>
    <name evidence="4" type="ORF">FIBSPDRAFT_859757</name>
    <name evidence="3" type="ORF">FIBSPDRAFT_875453</name>
</gene>
<name>A0A166KRE5_9AGAM</name>
<sequence length="105" mass="11416">MWGMSRDDGGARGVLLPQGKRTKPQCGMGSLEAMEEGKPSSSQSTTRSRNQARTIVLQLRDISAASAVEIAHGISGNVWDRCNVKSFVPYLYVSVLHSLQDWGGH</sequence>
<dbReference type="Proteomes" id="UP000076532">
    <property type="component" value="Unassembled WGS sequence"/>
</dbReference>
<dbReference type="InterPro" id="IPR001093">
    <property type="entry name" value="IMP_DH_GMPRt"/>
</dbReference>
<dbReference type="STRING" id="436010.A0A166KRE5"/>
<evidence type="ECO:0000313" key="5">
    <source>
        <dbReference type="Proteomes" id="UP000076532"/>
    </source>
</evidence>
<feature type="region of interest" description="Disordered" evidence="1">
    <location>
        <begin position="1"/>
        <end position="50"/>
    </location>
</feature>
<evidence type="ECO:0000313" key="4">
    <source>
        <dbReference type="EMBL" id="KZP22179.1"/>
    </source>
</evidence>
<feature type="non-terminal residue" evidence="4">
    <location>
        <position position="1"/>
    </location>
</feature>
<dbReference type="GO" id="GO:0003824">
    <property type="term" value="F:catalytic activity"/>
    <property type="evidence" value="ECO:0007669"/>
    <property type="project" value="InterPro"/>
</dbReference>
<dbReference type="EMBL" id="KV417751">
    <property type="protein sequence ID" value="KZP07441.1"/>
    <property type="molecule type" value="Genomic_DNA"/>
</dbReference>
<feature type="compositionally biased region" description="Basic and acidic residues" evidence="1">
    <location>
        <begin position="1"/>
        <end position="10"/>
    </location>
</feature>
<dbReference type="AlphaFoldDB" id="A0A166KRE5"/>
<protein>
    <recommendedName>
        <fullName evidence="2">IMP dehydrogenase/GMP reductase domain-containing protein</fullName>
    </recommendedName>
</protein>
<accession>A0A166KRE5</accession>
<evidence type="ECO:0000259" key="2">
    <source>
        <dbReference type="Pfam" id="PF00478"/>
    </source>
</evidence>
<feature type="domain" description="IMP dehydrogenase/GMP reductase" evidence="2">
    <location>
        <begin position="15"/>
        <end position="103"/>
    </location>
</feature>
<organism evidence="4 5">
    <name type="scientific">Athelia psychrophila</name>
    <dbReference type="NCBI Taxonomy" id="1759441"/>
    <lineage>
        <taxon>Eukaryota</taxon>
        <taxon>Fungi</taxon>
        <taxon>Dikarya</taxon>
        <taxon>Basidiomycota</taxon>
        <taxon>Agaricomycotina</taxon>
        <taxon>Agaricomycetes</taxon>
        <taxon>Agaricomycetidae</taxon>
        <taxon>Atheliales</taxon>
        <taxon>Atheliaceae</taxon>
        <taxon>Athelia</taxon>
    </lineage>
</organism>
<dbReference type="Pfam" id="PF00478">
    <property type="entry name" value="IMPDH"/>
    <property type="match status" value="1"/>
</dbReference>
<keyword evidence="5" id="KW-1185">Reference proteome</keyword>
<proteinExistence type="predicted"/>
<reference evidence="4 5" key="1">
    <citation type="journal article" date="2016" name="Mol. Biol. Evol.">
        <title>Comparative Genomics of Early-Diverging Mushroom-Forming Fungi Provides Insights into the Origins of Lignocellulose Decay Capabilities.</title>
        <authorList>
            <person name="Nagy L.G."/>
            <person name="Riley R."/>
            <person name="Tritt A."/>
            <person name="Adam C."/>
            <person name="Daum C."/>
            <person name="Floudas D."/>
            <person name="Sun H."/>
            <person name="Yadav J.S."/>
            <person name="Pangilinan J."/>
            <person name="Larsson K.H."/>
            <person name="Matsuura K."/>
            <person name="Barry K."/>
            <person name="Labutti K."/>
            <person name="Kuo R."/>
            <person name="Ohm R.A."/>
            <person name="Bhattacharya S.S."/>
            <person name="Shirouzu T."/>
            <person name="Yoshinaga Y."/>
            <person name="Martin F.M."/>
            <person name="Grigoriev I.V."/>
            <person name="Hibbett D.S."/>
        </authorList>
    </citation>
    <scope>NUCLEOTIDE SEQUENCE [LARGE SCALE GENOMIC DNA]</scope>
    <source>
        <strain evidence="4 5">CBS 109695</strain>
    </source>
</reference>
<dbReference type="Gene3D" id="3.20.20.70">
    <property type="entry name" value="Aldolase class I"/>
    <property type="match status" value="1"/>
</dbReference>
<feature type="compositionally biased region" description="Low complexity" evidence="1">
    <location>
        <begin position="40"/>
        <end position="50"/>
    </location>
</feature>
<dbReference type="EMBL" id="KV417541">
    <property type="protein sequence ID" value="KZP22179.1"/>
    <property type="molecule type" value="Genomic_DNA"/>
</dbReference>
<evidence type="ECO:0000256" key="1">
    <source>
        <dbReference type="SAM" id="MobiDB-lite"/>
    </source>
</evidence>